<dbReference type="EMBL" id="JACOPP010000007">
    <property type="protein sequence ID" value="MBC5733507.1"/>
    <property type="molecule type" value="Genomic_DNA"/>
</dbReference>
<feature type="domain" description="SHOCT" evidence="2">
    <location>
        <begin position="89"/>
        <end position="116"/>
    </location>
</feature>
<accession>A0A8J6J0E4</accession>
<proteinExistence type="predicted"/>
<feature type="transmembrane region" description="Helical" evidence="1">
    <location>
        <begin position="16"/>
        <end position="35"/>
    </location>
</feature>
<dbReference type="AlphaFoldDB" id="A0A8J6J0E4"/>
<dbReference type="Proteomes" id="UP000661435">
    <property type="component" value="Unassembled WGS sequence"/>
</dbReference>
<comment type="caution">
    <text evidence="3">The sequence shown here is derived from an EMBL/GenBank/DDBJ whole genome shotgun (WGS) entry which is preliminary data.</text>
</comment>
<sequence>MRRNRRMTYRPSKSQAVFGGVVGILFVLIGLFVAIPTFGPFGILWTLIAVGITGMNFYQAFGKSYVGPEIRIEEDGAEEQTCAPASPQARLEQLRALYDQRLITQEEYEQKRKEILNEL</sequence>
<evidence type="ECO:0000256" key="1">
    <source>
        <dbReference type="SAM" id="Phobius"/>
    </source>
</evidence>
<feature type="transmembrane region" description="Helical" evidence="1">
    <location>
        <begin position="41"/>
        <end position="61"/>
    </location>
</feature>
<evidence type="ECO:0000313" key="3">
    <source>
        <dbReference type="EMBL" id="MBC5733507.1"/>
    </source>
</evidence>
<gene>
    <name evidence="3" type="ORF">H8S57_07175</name>
</gene>
<keyword evidence="1" id="KW-0472">Membrane</keyword>
<evidence type="ECO:0000313" key="4">
    <source>
        <dbReference type="Proteomes" id="UP000661435"/>
    </source>
</evidence>
<dbReference type="Pfam" id="PF09851">
    <property type="entry name" value="SHOCT"/>
    <property type="match status" value="1"/>
</dbReference>
<protein>
    <recommendedName>
        <fullName evidence="2">SHOCT domain-containing protein</fullName>
    </recommendedName>
</protein>
<keyword evidence="4" id="KW-1185">Reference proteome</keyword>
<reference evidence="3" key="1">
    <citation type="submission" date="2020-08" db="EMBL/GenBank/DDBJ databases">
        <title>Genome public.</title>
        <authorList>
            <person name="Liu C."/>
            <person name="Sun Q."/>
        </authorList>
    </citation>
    <scope>NUCLEOTIDE SEQUENCE</scope>
    <source>
        <strain evidence="3">NSJ-51</strain>
    </source>
</reference>
<keyword evidence="1" id="KW-1133">Transmembrane helix</keyword>
<evidence type="ECO:0000259" key="2">
    <source>
        <dbReference type="Pfam" id="PF09851"/>
    </source>
</evidence>
<keyword evidence="1" id="KW-0812">Transmembrane</keyword>
<dbReference type="RefSeq" id="WP_186907401.1">
    <property type="nucleotide sequence ID" value="NZ_JACOPP010000007.1"/>
</dbReference>
<name>A0A8J6J0E4_9FIRM</name>
<organism evidence="3 4">
    <name type="scientific">Lawsonibacter hominis</name>
    <dbReference type="NCBI Taxonomy" id="2763053"/>
    <lineage>
        <taxon>Bacteria</taxon>
        <taxon>Bacillati</taxon>
        <taxon>Bacillota</taxon>
        <taxon>Clostridia</taxon>
        <taxon>Eubacteriales</taxon>
        <taxon>Oscillospiraceae</taxon>
        <taxon>Lawsonibacter</taxon>
    </lineage>
</organism>
<dbReference type="InterPro" id="IPR018649">
    <property type="entry name" value="SHOCT"/>
</dbReference>